<evidence type="ECO:0000256" key="6">
    <source>
        <dbReference type="ARBA" id="ARBA00023324"/>
    </source>
</evidence>
<dbReference type="AlphaFoldDB" id="A0AAN7A7S9"/>
<dbReference type="InterPro" id="IPR020835">
    <property type="entry name" value="Catalase_sf"/>
</dbReference>
<comment type="caution">
    <text evidence="8">The sequence shown here is derived from an EMBL/GenBank/DDBJ whole genome shotgun (WGS) entry which is preliminary data.</text>
</comment>
<keyword evidence="3" id="KW-0479">Metal-binding</keyword>
<accession>A0AAN7A7S9</accession>
<evidence type="ECO:0000256" key="4">
    <source>
        <dbReference type="ARBA" id="ARBA00023002"/>
    </source>
</evidence>
<dbReference type="Proteomes" id="UP001302321">
    <property type="component" value="Unassembled WGS sequence"/>
</dbReference>
<sequence>MSLCAGSDSKLGVVHAKATGAWGEFECTRDISDFTSVAFLRKVSEKTKALARLTTAAGEKGSSDTARDICGFALKMFTKEGNWNFVGNDLPVFFIRNAVKFSSLNRSHKHHPQTNVPDSTMFWDFHNNNQEGVHCLMQLFGGCDTSKIHFKPDSGIQNLDSNEAVQLAGEEPDYHIQDLYNAIERGDHPLVMDPKEAETYHWNIFDITHIWPQKGNPPRPIGRLTLNRNPVNRFQGSEQAAFSPSTMIPGIGSSADPMLQARMFSYPDAARYRCRAIVLSTSIRLTREMGQCGWMSVPPSVPSVLVQQTLPTMRVGGQSHLVFSSEATDEDFEQPRDLWEIFKNNSEDEIFAKNVAAHVGKALPQVQKVTIEMFSRADKEVEEAIQKALEVLDSKRWRGHRA</sequence>
<evidence type="ECO:0000256" key="3">
    <source>
        <dbReference type="ARBA" id="ARBA00022723"/>
    </source>
</evidence>
<dbReference type="GO" id="GO:0005739">
    <property type="term" value="C:mitochondrion"/>
    <property type="evidence" value="ECO:0007669"/>
    <property type="project" value="TreeGrafter"/>
</dbReference>
<dbReference type="InterPro" id="IPR010582">
    <property type="entry name" value="Catalase_immune_responsive"/>
</dbReference>
<keyword evidence="2" id="KW-0349">Heme</keyword>
<dbReference type="EMBL" id="MU866137">
    <property type="protein sequence ID" value="KAK4178476.1"/>
    <property type="molecule type" value="Genomic_DNA"/>
</dbReference>
<dbReference type="GO" id="GO:0004096">
    <property type="term" value="F:catalase activity"/>
    <property type="evidence" value="ECO:0007669"/>
    <property type="project" value="UniProtKB-EC"/>
</dbReference>
<keyword evidence="1" id="KW-0575">Peroxidase</keyword>
<evidence type="ECO:0000256" key="2">
    <source>
        <dbReference type="ARBA" id="ARBA00022617"/>
    </source>
</evidence>
<evidence type="ECO:0000313" key="9">
    <source>
        <dbReference type="Proteomes" id="UP001302321"/>
    </source>
</evidence>
<dbReference type="Gene3D" id="2.40.180.10">
    <property type="entry name" value="Catalase core domain"/>
    <property type="match status" value="2"/>
</dbReference>
<dbReference type="SMART" id="SM01060">
    <property type="entry name" value="Catalase"/>
    <property type="match status" value="1"/>
</dbReference>
<dbReference type="GO" id="GO:0046872">
    <property type="term" value="F:metal ion binding"/>
    <property type="evidence" value="ECO:0007669"/>
    <property type="project" value="UniProtKB-KW"/>
</dbReference>
<reference evidence="8" key="2">
    <citation type="submission" date="2023-05" db="EMBL/GenBank/DDBJ databases">
        <authorList>
            <consortium name="Lawrence Berkeley National Laboratory"/>
            <person name="Steindorff A."/>
            <person name="Hensen N."/>
            <person name="Bonometti L."/>
            <person name="Westerberg I."/>
            <person name="Brannstrom I.O."/>
            <person name="Guillou S."/>
            <person name="Cros-Aarteil S."/>
            <person name="Calhoun S."/>
            <person name="Haridas S."/>
            <person name="Kuo A."/>
            <person name="Mondo S."/>
            <person name="Pangilinan J."/>
            <person name="Riley R."/>
            <person name="Labutti K."/>
            <person name="Andreopoulos B."/>
            <person name="Lipzen A."/>
            <person name="Chen C."/>
            <person name="Yanf M."/>
            <person name="Daum C."/>
            <person name="Ng V."/>
            <person name="Clum A."/>
            <person name="Ohm R."/>
            <person name="Martin F."/>
            <person name="Silar P."/>
            <person name="Natvig D."/>
            <person name="Lalanne C."/>
            <person name="Gautier V."/>
            <person name="Ament-Velasquez S.L."/>
            <person name="Kruys A."/>
            <person name="Hutchinson M.I."/>
            <person name="Powell A.J."/>
            <person name="Barry K."/>
            <person name="Miller A.N."/>
            <person name="Grigoriev I.V."/>
            <person name="Debuchy R."/>
            <person name="Gladieux P."/>
            <person name="Thoren M.H."/>
            <person name="Johannesson H."/>
        </authorList>
    </citation>
    <scope>NUCLEOTIDE SEQUENCE</scope>
    <source>
        <strain evidence="8">CBS 892.96</strain>
    </source>
</reference>
<dbReference type="InterPro" id="IPR011614">
    <property type="entry name" value="Catalase_core"/>
</dbReference>
<gene>
    <name evidence="8" type="ORF">QBC36DRAFT_367947</name>
</gene>
<feature type="domain" description="Catalase core" evidence="7">
    <location>
        <begin position="1"/>
        <end position="309"/>
    </location>
</feature>
<keyword evidence="5" id="KW-0408">Iron</keyword>
<organism evidence="8 9">
    <name type="scientific">Triangularia setosa</name>
    <dbReference type="NCBI Taxonomy" id="2587417"/>
    <lineage>
        <taxon>Eukaryota</taxon>
        <taxon>Fungi</taxon>
        <taxon>Dikarya</taxon>
        <taxon>Ascomycota</taxon>
        <taxon>Pezizomycotina</taxon>
        <taxon>Sordariomycetes</taxon>
        <taxon>Sordariomycetidae</taxon>
        <taxon>Sordariales</taxon>
        <taxon>Podosporaceae</taxon>
        <taxon>Triangularia</taxon>
    </lineage>
</organism>
<dbReference type="GO" id="GO:0042744">
    <property type="term" value="P:hydrogen peroxide catabolic process"/>
    <property type="evidence" value="ECO:0007669"/>
    <property type="project" value="UniProtKB-KW"/>
</dbReference>
<protein>
    <submittedName>
        <fullName evidence="8">Catalase-like domain-containing protein</fullName>
    </submittedName>
</protein>
<dbReference type="GO" id="GO:0042542">
    <property type="term" value="P:response to hydrogen peroxide"/>
    <property type="evidence" value="ECO:0007669"/>
    <property type="project" value="TreeGrafter"/>
</dbReference>
<evidence type="ECO:0000259" key="7">
    <source>
        <dbReference type="SMART" id="SM01060"/>
    </source>
</evidence>
<proteinExistence type="predicted"/>
<dbReference type="PRINTS" id="PR00067">
    <property type="entry name" value="CATALASE"/>
</dbReference>
<dbReference type="Pfam" id="PF06628">
    <property type="entry name" value="Catalase-rel"/>
    <property type="match status" value="1"/>
</dbReference>
<keyword evidence="4" id="KW-0560">Oxidoreductase</keyword>
<dbReference type="Pfam" id="PF00199">
    <property type="entry name" value="Catalase"/>
    <property type="match status" value="2"/>
</dbReference>
<dbReference type="PANTHER" id="PTHR11465">
    <property type="entry name" value="CATALASE"/>
    <property type="match status" value="1"/>
</dbReference>
<dbReference type="GO" id="GO:0020037">
    <property type="term" value="F:heme binding"/>
    <property type="evidence" value="ECO:0007669"/>
    <property type="project" value="InterPro"/>
</dbReference>
<evidence type="ECO:0000256" key="1">
    <source>
        <dbReference type="ARBA" id="ARBA00022559"/>
    </source>
</evidence>
<dbReference type="InterPro" id="IPR018028">
    <property type="entry name" value="Catalase"/>
</dbReference>
<keyword evidence="9" id="KW-1185">Reference proteome</keyword>
<keyword evidence="6" id="KW-0376">Hydrogen peroxide</keyword>
<dbReference type="PROSITE" id="PS51402">
    <property type="entry name" value="CATALASE_3"/>
    <property type="match status" value="1"/>
</dbReference>
<name>A0AAN7A7S9_9PEZI</name>
<dbReference type="GO" id="GO:0005777">
    <property type="term" value="C:peroxisome"/>
    <property type="evidence" value="ECO:0007669"/>
    <property type="project" value="TreeGrafter"/>
</dbReference>
<dbReference type="PANTHER" id="PTHR11465:SF26">
    <property type="entry name" value="CATALASE 2"/>
    <property type="match status" value="1"/>
</dbReference>
<evidence type="ECO:0000256" key="5">
    <source>
        <dbReference type="ARBA" id="ARBA00023004"/>
    </source>
</evidence>
<dbReference type="SUPFAM" id="SSF56634">
    <property type="entry name" value="Heme-dependent catalase-like"/>
    <property type="match status" value="1"/>
</dbReference>
<evidence type="ECO:0000313" key="8">
    <source>
        <dbReference type="EMBL" id="KAK4178476.1"/>
    </source>
</evidence>
<reference evidence="8" key="1">
    <citation type="journal article" date="2023" name="Mol. Phylogenet. Evol.">
        <title>Genome-scale phylogeny and comparative genomics of the fungal order Sordariales.</title>
        <authorList>
            <person name="Hensen N."/>
            <person name="Bonometti L."/>
            <person name="Westerberg I."/>
            <person name="Brannstrom I.O."/>
            <person name="Guillou S."/>
            <person name="Cros-Aarteil S."/>
            <person name="Calhoun S."/>
            <person name="Haridas S."/>
            <person name="Kuo A."/>
            <person name="Mondo S."/>
            <person name="Pangilinan J."/>
            <person name="Riley R."/>
            <person name="LaButti K."/>
            <person name="Andreopoulos B."/>
            <person name="Lipzen A."/>
            <person name="Chen C."/>
            <person name="Yan M."/>
            <person name="Daum C."/>
            <person name="Ng V."/>
            <person name="Clum A."/>
            <person name="Steindorff A."/>
            <person name="Ohm R.A."/>
            <person name="Martin F."/>
            <person name="Silar P."/>
            <person name="Natvig D.O."/>
            <person name="Lalanne C."/>
            <person name="Gautier V."/>
            <person name="Ament-Velasquez S.L."/>
            <person name="Kruys A."/>
            <person name="Hutchinson M.I."/>
            <person name="Powell A.J."/>
            <person name="Barry K."/>
            <person name="Miller A.N."/>
            <person name="Grigoriev I.V."/>
            <person name="Debuchy R."/>
            <person name="Gladieux P."/>
            <person name="Hiltunen Thoren M."/>
            <person name="Johannesson H."/>
        </authorList>
    </citation>
    <scope>NUCLEOTIDE SEQUENCE</scope>
    <source>
        <strain evidence="8">CBS 892.96</strain>
    </source>
</reference>